<dbReference type="RefSeq" id="XP_024735711.1">
    <property type="nucleotide sequence ID" value="XM_024883221.1"/>
</dbReference>
<dbReference type="Proteomes" id="UP000235371">
    <property type="component" value="Unassembled WGS sequence"/>
</dbReference>
<dbReference type="AlphaFoldDB" id="A0A2J6T718"/>
<evidence type="ECO:0008006" key="3">
    <source>
        <dbReference type="Google" id="ProtNLM"/>
    </source>
</evidence>
<organism evidence="1 2">
    <name type="scientific">Hyaloscypha bicolor E</name>
    <dbReference type="NCBI Taxonomy" id="1095630"/>
    <lineage>
        <taxon>Eukaryota</taxon>
        <taxon>Fungi</taxon>
        <taxon>Dikarya</taxon>
        <taxon>Ascomycota</taxon>
        <taxon>Pezizomycotina</taxon>
        <taxon>Leotiomycetes</taxon>
        <taxon>Helotiales</taxon>
        <taxon>Hyaloscyphaceae</taxon>
        <taxon>Hyaloscypha</taxon>
        <taxon>Hyaloscypha bicolor</taxon>
    </lineage>
</organism>
<dbReference type="EMBL" id="KZ613817">
    <property type="protein sequence ID" value="PMD58807.1"/>
    <property type="molecule type" value="Genomic_DNA"/>
</dbReference>
<dbReference type="GeneID" id="36591298"/>
<keyword evidence="2" id="KW-1185">Reference proteome</keyword>
<gene>
    <name evidence="1" type="ORF">K444DRAFT_630486</name>
</gene>
<accession>A0A2J6T718</accession>
<dbReference type="InParanoid" id="A0A2J6T718"/>
<reference evidence="1 2" key="1">
    <citation type="submission" date="2016-04" db="EMBL/GenBank/DDBJ databases">
        <title>A degradative enzymes factory behind the ericoid mycorrhizal symbiosis.</title>
        <authorList>
            <consortium name="DOE Joint Genome Institute"/>
            <person name="Martino E."/>
            <person name="Morin E."/>
            <person name="Grelet G."/>
            <person name="Kuo A."/>
            <person name="Kohler A."/>
            <person name="Daghino S."/>
            <person name="Barry K."/>
            <person name="Choi C."/>
            <person name="Cichocki N."/>
            <person name="Clum A."/>
            <person name="Copeland A."/>
            <person name="Hainaut M."/>
            <person name="Haridas S."/>
            <person name="Labutti K."/>
            <person name="Lindquist E."/>
            <person name="Lipzen A."/>
            <person name="Khouja H.-R."/>
            <person name="Murat C."/>
            <person name="Ohm R."/>
            <person name="Olson A."/>
            <person name="Spatafora J."/>
            <person name="Veneault-Fourrey C."/>
            <person name="Henrissat B."/>
            <person name="Grigoriev I."/>
            <person name="Martin F."/>
            <person name="Perotto S."/>
        </authorList>
    </citation>
    <scope>NUCLEOTIDE SEQUENCE [LARGE SCALE GENOMIC DNA]</scope>
    <source>
        <strain evidence="1 2">E</strain>
    </source>
</reference>
<evidence type="ECO:0000313" key="1">
    <source>
        <dbReference type="EMBL" id="PMD58807.1"/>
    </source>
</evidence>
<dbReference type="InterPro" id="IPR038883">
    <property type="entry name" value="AN11006-like"/>
</dbReference>
<sequence>MVQPTIHRYFRSPRPTQALPKETFLRLPFSLRRKIYLLAGLPVDSTIYLNFIPSSEEHCVQEYNPLDIEHWPTEPNIRPRSHSLSHFLDGYLPSTHIRLNRHCVCADYGSKATRNANSSCSDNVCTCTPLPWQLLYVSKTVADEVSTIFYSSNHFSIFRESLGRLSGLHSLPKWALAKMRSLSLCLNYSDPDPIQYFKERYWCHATCAASHQHRLFSKAKAHDEASSIDELEHLCQVLRTHIQPNQLRLSFTCDVADIEIAEEVLRPLSQLPHLRECSILLGFQHSPTDTEHIPLLQELAKKHVTHLMKPSIPTTFDFTALPPEIQLQILSYTPLVTPYELVCGLNTPVSTSIQSPFYEPRTFPYRSYPSVPECCLTCSPSPSPAQKPNGCACWSKHTAFSSTCTCWRFPLSLFLVSKSVKEMAESLFYGRNHFWVLPRGWNASHKLEIWNFLTRVGGVRRYLRNLTWEMSWSVREEWGGYLQEGDETYGQWLATLEFLREMPPGQLTLTIDTKFSQSEIYYANGGWEYGDSGVVVPDAAYTSEAEYTFSVSQAIAKDLIKHDVKLKDLFWHFTWPRIGEWQGEGEMGLGNARDGEGKARDKGRVLEKMVMGPLYEGEERGKYERRKEWNGYRDHQPPY</sequence>
<evidence type="ECO:0000313" key="2">
    <source>
        <dbReference type="Proteomes" id="UP000235371"/>
    </source>
</evidence>
<proteinExistence type="predicted"/>
<name>A0A2J6T718_9HELO</name>
<dbReference type="PANTHER" id="PTHR42085">
    <property type="entry name" value="F-BOX DOMAIN-CONTAINING PROTEIN"/>
    <property type="match status" value="1"/>
</dbReference>
<dbReference type="OrthoDB" id="2099276at2759"/>
<dbReference type="PANTHER" id="PTHR42085:SF6">
    <property type="entry name" value="F-BOX DOMAIN-CONTAINING PROTEIN"/>
    <property type="match status" value="1"/>
</dbReference>
<protein>
    <recommendedName>
        <fullName evidence="3">F-box domain-containing protein</fullName>
    </recommendedName>
</protein>